<evidence type="ECO:0000259" key="2">
    <source>
        <dbReference type="PROSITE" id="PS50181"/>
    </source>
</evidence>
<dbReference type="PANTHER" id="PTHR13318">
    <property type="entry name" value="PARTNER OF PAIRED, ISOFORM B-RELATED"/>
    <property type="match status" value="1"/>
</dbReference>
<dbReference type="Proteomes" id="UP001152759">
    <property type="component" value="Chromosome 5"/>
</dbReference>
<protein>
    <recommendedName>
        <fullName evidence="2">F-box domain-containing protein</fullName>
    </recommendedName>
</protein>
<dbReference type="SUPFAM" id="SSF81383">
    <property type="entry name" value="F-box domain"/>
    <property type="match status" value="1"/>
</dbReference>
<proteinExistence type="predicted"/>
<dbReference type="CDD" id="cd22117">
    <property type="entry name" value="F-box_FBXL4"/>
    <property type="match status" value="1"/>
</dbReference>
<dbReference type="Gene3D" id="1.20.1280.50">
    <property type="match status" value="1"/>
</dbReference>
<dbReference type="SUPFAM" id="SSF52047">
    <property type="entry name" value="RNI-like"/>
    <property type="match status" value="1"/>
</dbReference>
<gene>
    <name evidence="3" type="ORF">BEMITA_LOCUS8478</name>
</gene>
<dbReference type="InterPro" id="IPR006553">
    <property type="entry name" value="Leu-rich_rpt_Cys-con_subtyp"/>
</dbReference>
<keyword evidence="1" id="KW-0833">Ubl conjugation pathway</keyword>
<dbReference type="PROSITE" id="PS50181">
    <property type="entry name" value="FBOX"/>
    <property type="match status" value="1"/>
</dbReference>
<sequence length="645" mass="73342">MNLEALESEISELESVSDCMRVCNSKNYVDQYVSDVVDFSSQYGSDISISYSAHNILGKPSKFPAYGDFPQTFVMKTYGNWWNEAPSRLEPIMPQNFSSVRSQDYIDIVFECIVYPVAIKVFETFNPGSVVRIWAASEKYEWALLWEGPSQKVEHKSRAFQPNLRFINFPTNLLRLEFDHSLLDYFTEIDAVLFTGSRVSFKNNAVIFSFIGLSDDMESSENESSCDSSNDIVPWIPSKPVTDLTTNLIKRNIHIIPSQVDIPTVLSNFITKDLQPLYKEFESSILEIENSDNKNKMGSFGILPDETILNILSYLDSVSLCQCAKVNKHLNSLATDPLLYISLNLKPYWHCISSNSLRTVSSRCQYLQKLDLSWCGNYDKIKSDHFCDFISDCGKSLTHLRLDCCKFVDDKCIVKVSSVCEKLRELLLRNCNLITARGFLSLCRINTLERLDFYRTRIEVDPLVKILMASPNLKHINLGSCNQIGVMDTIAETLGSYNKELISIDLWKTYNLTPAGVHALSKCSKLQEVELGWCLGVSGPGNCLSSLALGCPSLKKFFIGALRGILDRDLEPFLTHCPHLQQVDFLGVKGITSDICLKFLKTFKELRLLDLSFCDQISEADVTFWKEMFPNVCIKRSFQNDWWQP</sequence>
<evidence type="ECO:0000313" key="3">
    <source>
        <dbReference type="EMBL" id="CAH0389671.1"/>
    </source>
</evidence>
<dbReference type="KEGG" id="btab:109035572"/>
<dbReference type="Pfam" id="PF12937">
    <property type="entry name" value="F-box-like"/>
    <property type="match status" value="1"/>
</dbReference>
<dbReference type="SMART" id="SM00256">
    <property type="entry name" value="FBOX"/>
    <property type="match status" value="2"/>
</dbReference>
<dbReference type="EMBL" id="OU963866">
    <property type="protein sequence ID" value="CAH0389671.1"/>
    <property type="molecule type" value="Genomic_DNA"/>
</dbReference>
<dbReference type="OrthoDB" id="2153609at2759"/>
<feature type="domain" description="F-box" evidence="2">
    <location>
        <begin position="297"/>
        <end position="343"/>
    </location>
</feature>
<organism evidence="3 4">
    <name type="scientific">Bemisia tabaci</name>
    <name type="common">Sweetpotato whitefly</name>
    <name type="synonym">Aleurodes tabaci</name>
    <dbReference type="NCBI Taxonomy" id="7038"/>
    <lineage>
        <taxon>Eukaryota</taxon>
        <taxon>Metazoa</taxon>
        <taxon>Ecdysozoa</taxon>
        <taxon>Arthropoda</taxon>
        <taxon>Hexapoda</taxon>
        <taxon>Insecta</taxon>
        <taxon>Pterygota</taxon>
        <taxon>Neoptera</taxon>
        <taxon>Paraneoptera</taxon>
        <taxon>Hemiptera</taxon>
        <taxon>Sternorrhyncha</taxon>
        <taxon>Aleyrodoidea</taxon>
        <taxon>Aleyrodidae</taxon>
        <taxon>Aleyrodinae</taxon>
        <taxon>Bemisia</taxon>
    </lineage>
</organism>
<dbReference type="AlphaFoldDB" id="A0A9P0AE65"/>
<dbReference type="Gene3D" id="3.80.10.10">
    <property type="entry name" value="Ribonuclease Inhibitor"/>
    <property type="match status" value="2"/>
</dbReference>
<name>A0A9P0AE65_BEMTA</name>
<evidence type="ECO:0000313" key="4">
    <source>
        <dbReference type="Proteomes" id="UP001152759"/>
    </source>
</evidence>
<dbReference type="GO" id="GO:0019005">
    <property type="term" value="C:SCF ubiquitin ligase complex"/>
    <property type="evidence" value="ECO:0007669"/>
    <property type="project" value="TreeGrafter"/>
</dbReference>
<reference evidence="3" key="1">
    <citation type="submission" date="2021-12" db="EMBL/GenBank/DDBJ databases">
        <authorList>
            <person name="King R."/>
        </authorList>
    </citation>
    <scope>NUCLEOTIDE SEQUENCE</scope>
</reference>
<dbReference type="InterPro" id="IPR001810">
    <property type="entry name" value="F-box_dom"/>
</dbReference>
<dbReference type="InterPro" id="IPR032675">
    <property type="entry name" value="LRR_dom_sf"/>
</dbReference>
<accession>A0A9P0AE65</accession>
<dbReference type="SMART" id="SM00367">
    <property type="entry name" value="LRR_CC"/>
    <property type="match status" value="4"/>
</dbReference>
<dbReference type="GO" id="GO:0031146">
    <property type="term" value="P:SCF-dependent proteasomal ubiquitin-dependent protein catabolic process"/>
    <property type="evidence" value="ECO:0007669"/>
    <property type="project" value="TreeGrafter"/>
</dbReference>
<dbReference type="InterPro" id="IPR036047">
    <property type="entry name" value="F-box-like_dom_sf"/>
</dbReference>
<evidence type="ECO:0000256" key="1">
    <source>
        <dbReference type="ARBA" id="ARBA00022786"/>
    </source>
</evidence>
<keyword evidence="4" id="KW-1185">Reference proteome</keyword>